<proteinExistence type="inferred from homology"/>
<dbReference type="PROSITE" id="PS00571">
    <property type="entry name" value="AMIDASES"/>
    <property type="match status" value="1"/>
</dbReference>
<keyword evidence="9" id="KW-1185">Reference proteome</keyword>
<dbReference type="EC" id="3.5.1.4" evidence="3"/>
<feature type="active site" description="Charge relay system" evidence="5">
    <location>
        <position position="222"/>
    </location>
</feature>
<feature type="domain" description="Amidase" evidence="7">
    <location>
        <begin position="94"/>
        <end position="549"/>
    </location>
</feature>
<comment type="catalytic activity">
    <reaction evidence="1">
        <text>a monocarboxylic acid amide + H2O = a monocarboxylate + NH4(+)</text>
        <dbReference type="Rhea" id="RHEA:12020"/>
        <dbReference type="ChEBI" id="CHEBI:15377"/>
        <dbReference type="ChEBI" id="CHEBI:28938"/>
        <dbReference type="ChEBI" id="CHEBI:35757"/>
        <dbReference type="ChEBI" id="CHEBI:83628"/>
        <dbReference type="EC" id="3.5.1.4"/>
    </reaction>
</comment>
<evidence type="ECO:0000256" key="1">
    <source>
        <dbReference type="ARBA" id="ARBA00001311"/>
    </source>
</evidence>
<dbReference type="Pfam" id="PF01425">
    <property type="entry name" value="Amidase"/>
    <property type="match status" value="1"/>
</dbReference>
<dbReference type="InterPro" id="IPR020556">
    <property type="entry name" value="Amidase_CS"/>
</dbReference>
<protein>
    <recommendedName>
        <fullName evidence="3">amidase</fullName>
        <ecNumber evidence="3">3.5.1.4</ecNumber>
    </recommendedName>
</protein>
<dbReference type="PANTHER" id="PTHR46072:SF4">
    <property type="entry name" value="AMIDASE C550.07-RELATED"/>
    <property type="match status" value="1"/>
</dbReference>
<organism evidence="8 9">
    <name type="scientific">Coniella lustricola</name>
    <dbReference type="NCBI Taxonomy" id="2025994"/>
    <lineage>
        <taxon>Eukaryota</taxon>
        <taxon>Fungi</taxon>
        <taxon>Dikarya</taxon>
        <taxon>Ascomycota</taxon>
        <taxon>Pezizomycotina</taxon>
        <taxon>Sordariomycetes</taxon>
        <taxon>Sordariomycetidae</taxon>
        <taxon>Diaporthales</taxon>
        <taxon>Schizoparmaceae</taxon>
        <taxon>Coniella</taxon>
    </lineage>
</organism>
<sequence length="563" mass="61091">MSSVFAVIQPVPVAKGTSEYEAHRDNIVREQFTNKVPASLLLPSSVITNPPRDVTAVPRECGLLTQDEIAITETYDATALAAAIRTKKLTSVAVTTAFAKRAIIAHQLSCCLTEWFLDEALEQAHAYDDHLARTGTVVGPLHGVPVSIKEHVQMAGHFSADGMLATRTLDEADSHIVSILRGMGAVFYCKTTQPQAIMHLETVGPYGRTLNPHNINLSAGGSSGGEAALIALRGSVLGVGTDIGGSIRCPAGFCGIYGFKPTAHYMPMQGLSHVGMSPAELTILATCGPMAASLRDMDMFMKGVLQTKPFLKEPSLVPLPWKGSAVESEQTAPVQPLKIGFMMSDGAIQPQPPVVRALEWAKARLSAAGGVEVKPFAPYGTAEAVRNIRKAYWPDGGAGLKAQLEKIGEPVEKLTQWIIQDAEGPPGTWEDIFRMRLERDGFRARFSQHWSEQDVDVVICPVYAGPACAHNTAFDWNYTALWNYVDYPGLVFPTPVKALKKGSKEEQYVSTEVLSEEDARVRKLWDEGDFEGAPVNLQIVARRFHDNELFDAVASIRDVLGLA</sequence>
<feature type="active site" description="Charge relay system" evidence="5">
    <location>
        <position position="149"/>
    </location>
</feature>
<accession>A0A2T3A2Y0</accession>
<feature type="active site" description="Acyl-ester intermediate" evidence="5">
    <location>
        <position position="246"/>
    </location>
</feature>
<dbReference type="EMBL" id="KZ678490">
    <property type="protein sequence ID" value="PSR81932.1"/>
    <property type="molecule type" value="Genomic_DNA"/>
</dbReference>
<evidence type="ECO:0000256" key="3">
    <source>
        <dbReference type="ARBA" id="ARBA00012922"/>
    </source>
</evidence>
<evidence type="ECO:0000256" key="2">
    <source>
        <dbReference type="ARBA" id="ARBA00009199"/>
    </source>
</evidence>
<dbReference type="Proteomes" id="UP000241462">
    <property type="component" value="Unassembled WGS sequence"/>
</dbReference>
<dbReference type="PIRSF" id="PIRSF001221">
    <property type="entry name" value="Amidase_fungi"/>
    <property type="match status" value="1"/>
</dbReference>
<gene>
    <name evidence="8" type="ORF">BD289DRAFT_484140</name>
</gene>
<evidence type="ECO:0000256" key="4">
    <source>
        <dbReference type="ARBA" id="ARBA00022801"/>
    </source>
</evidence>
<dbReference type="PANTHER" id="PTHR46072">
    <property type="entry name" value="AMIDASE-RELATED-RELATED"/>
    <property type="match status" value="1"/>
</dbReference>
<feature type="binding site" evidence="6">
    <location>
        <position position="222"/>
    </location>
    <ligand>
        <name>substrate</name>
    </ligand>
</feature>
<evidence type="ECO:0000259" key="7">
    <source>
        <dbReference type="Pfam" id="PF01425"/>
    </source>
</evidence>
<dbReference type="SUPFAM" id="SSF75304">
    <property type="entry name" value="Amidase signature (AS) enzymes"/>
    <property type="match status" value="1"/>
</dbReference>
<dbReference type="InParanoid" id="A0A2T3A2Y0"/>
<dbReference type="Gene3D" id="3.90.1300.10">
    <property type="entry name" value="Amidase signature (AS) domain"/>
    <property type="match status" value="1"/>
</dbReference>
<keyword evidence="4" id="KW-0378">Hydrolase</keyword>
<dbReference type="GO" id="GO:0004040">
    <property type="term" value="F:amidase activity"/>
    <property type="evidence" value="ECO:0007669"/>
    <property type="project" value="UniProtKB-EC"/>
</dbReference>
<dbReference type="AlphaFoldDB" id="A0A2T3A2Y0"/>
<feature type="binding site" evidence="6">
    <location>
        <position position="197"/>
    </location>
    <ligand>
        <name>substrate</name>
    </ligand>
</feature>
<dbReference type="InterPro" id="IPR023631">
    <property type="entry name" value="Amidase_dom"/>
</dbReference>
<reference evidence="8 9" key="1">
    <citation type="journal article" date="2018" name="Mycol. Prog.">
        <title>Coniella lustricola, a new species from submerged detritus.</title>
        <authorList>
            <person name="Raudabaugh D.B."/>
            <person name="Iturriaga T."/>
            <person name="Carver A."/>
            <person name="Mondo S."/>
            <person name="Pangilinan J."/>
            <person name="Lipzen A."/>
            <person name="He G."/>
            <person name="Amirebrahimi M."/>
            <person name="Grigoriev I.V."/>
            <person name="Miller A.N."/>
        </authorList>
    </citation>
    <scope>NUCLEOTIDE SEQUENCE [LARGE SCALE GENOMIC DNA]</scope>
    <source>
        <strain evidence="8 9">B22-T-1</strain>
    </source>
</reference>
<evidence type="ECO:0000313" key="8">
    <source>
        <dbReference type="EMBL" id="PSR81932.1"/>
    </source>
</evidence>
<comment type="similarity">
    <text evidence="2">Belongs to the amidase family.</text>
</comment>
<name>A0A2T3A2Y0_9PEZI</name>
<dbReference type="OrthoDB" id="6428749at2759"/>
<evidence type="ECO:0000313" key="9">
    <source>
        <dbReference type="Proteomes" id="UP000241462"/>
    </source>
</evidence>
<evidence type="ECO:0000256" key="5">
    <source>
        <dbReference type="PIRSR" id="PIRSR001221-1"/>
    </source>
</evidence>
<dbReference type="STRING" id="2025994.A0A2T3A2Y0"/>
<feature type="binding site" evidence="6">
    <location>
        <begin position="243"/>
        <end position="246"/>
    </location>
    <ligand>
        <name>substrate</name>
    </ligand>
</feature>
<dbReference type="InterPro" id="IPR036928">
    <property type="entry name" value="AS_sf"/>
</dbReference>
<evidence type="ECO:0000256" key="6">
    <source>
        <dbReference type="PIRSR" id="PIRSR001221-2"/>
    </source>
</evidence>